<gene>
    <name evidence="7" type="ORF">THAOC_31998</name>
</gene>
<keyword evidence="3 6" id="KW-1133">Transmembrane helix</keyword>
<proteinExistence type="predicted"/>
<dbReference type="SMART" id="SM01417">
    <property type="entry name" value="Solute_trans_a"/>
    <property type="match status" value="1"/>
</dbReference>
<feature type="transmembrane region" description="Helical" evidence="6">
    <location>
        <begin position="402"/>
        <end position="426"/>
    </location>
</feature>
<dbReference type="Pfam" id="PF03619">
    <property type="entry name" value="Solute_trans_a"/>
    <property type="match status" value="1"/>
</dbReference>
<evidence type="ECO:0000256" key="3">
    <source>
        <dbReference type="ARBA" id="ARBA00022989"/>
    </source>
</evidence>
<dbReference type="EMBL" id="AGNL01045064">
    <property type="protein sequence ID" value="EJK49153.1"/>
    <property type="molecule type" value="Genomic_DNA"/>
</dbReference>
<dbReference type="AlphaFoldDB" id="K0R6Z7"/>
<sequence>IVGFEVGKARLSDGRQRPPGARNKRRDIAETAMWRRLRSGPVIIAIGAGSGLGSMLFCSIYCTLDIFGPQGDAEGIRRCQREVDRSNNRIQEIGVDAFGSQILSFEVGKDRLSGGRRRPPAARHEGRDNADTIPWRRFQSGPVIIARRAKRCLGEECFVRMVASDREWRGQEKKPLVVTAEILPKSARNEVGVLHPTSPQSRSGCWGLALIHLLADTGSAPGHCIPLLRNLDRVAGAALIHLLADTGSAPDTDHPAEATEQITPLRRSHRHHCKFTIPRRTVSSSCIPMHIPMTGTDARGDSYTHSEIYNTHLLYAQRLSEQYAGGMQPENPQEGALLQSKMGRGRADGAEIPESNDSSFVKKYLSRIVAAVLAVVLIGAVFVLLPYQAVHAAKNDKFNETLYWTAGSFVLIAVPVSVYGIVQHLVNYYMPQVQKFVVRILFMVPIFSVEAWFSLFFHAASEYIRAFRELYEAFVLSSFVYYIIELLGGEDQLALKLRVKDAKYGRHGPPFRFVCREWQMGRAFMTNCKYGVLQNVLVKVIATVLVIVLKAKGKWETGDWSWGSSWAYISVIMNLSIMYALYCLVKLYYATKDDLKDWNPVWKFMCIKGIIFFTFWQGFLIEVLNSAGVIKPVGDWTADDFAAGLSDFLITFEMVFFSIMHRYAFPHTDYLHYLQRQRSKGRRSRPGAGAGDDGDALLLFDHDNNVANDDSGDLVDAEYEPPTVRQLDRPLSVSRALMGSVVPSETVSDIARMSLGEGIVGSDSLGRDRATGSESGEVMMSMEEAERI</sequence>
<evidence type="ECO:0000256" key="2">
    <source>
        <dbReference type="ARBA" id="ARBA00022692"/>
    </source>
</evidence>
<comment type="subcellular location">
    <subcellularLocation>
        <location evidence="1">Membrane</location>
        <topology evidence="1">Multi-pass membrane protein</topology>
    </subcellularLocation>
</comment>
<feature type="non-terminal residue" evidence="7">
    <location>
        <position position="1"/>
    </location>
</feature>
<feature type="region of interest" description="Disordered" evidence="5">
    <location>
        <begin position="111"/>
        <end position="132"/>
    </location>
</feature>
<feature type="transmembrane region" description="Helical" evidence="6">
    <location>
        <begin position="42"/>
        <end position="68"/>
    </location>
</feature>
<dbReference type="InterPro" id="IPR005178">
    <property type="entry name" value="Ostalpha/TMEM184C"/>
</dbReference>
<organism evidence="7 8">
    <name type="scientific">Thalassiosira oceanica</name>
    <name type="common">Marine diatom</name>
    <dbReference type="NCBI Taxonomy" id="159749"/>
    <lineage>
        <taxon>Eukaryota</taxon>
        <taxon>Sar</taxon>
        <taxon>Stramenopiles</taxon>
        <taxon>Ochrophyta</taxon>
        <taxon>Bacillariophyta</taxon>
        <taxon>Coscinodiscophyceae</taxon>
        <taxon>Thalassiosirophycidae</taxon>
        <taxon>Thalassiosirales</taxon>
        <taxon>Thalassiosiraceae</taxon>
        <taxon>Thalassiosira</taxon>
    </lineage>
</organism>
<evidence type="ECO:0000256" key="1">
    <source>
        <dbReference type="ARBA" id="ARBA00004141"/>
    </source>
</evidence>
<feature type="transmembrane region" description="Helical" evidence="6">
    <location>
        <begin position="368"/>
        <end position="390"/>
    </location>
</feature>
<feature type="transmembrane region" description="Helical" evidence="6">
    <location>
        <begin position="566"/>
        <end position="589"/>
    </location>
</feature>
<evidence type="ECO:0000256" key="5">
    <source>
        <dbReference type="SAM" id="MobiDB-lite"/>
    </source>
</evidence>
<feature type="transmembrane region" description="Helical" evidence="6">
    <location>
        <begin position="438"/>
        <end position="458"/>
    </location>
</feature>
<comment type="caution">
    <text evidence="7">The sequence shown here is derived from an EMBL/GenBank/DDBJ whole genome shotgun (WGS) entry which is preliminary data.</text>
</comment>
<feature type="transmembrane region" description="Helical" evidence="6">
    <location>
        <begin position="530"/>
        <end position="551"/>
    </location>
</feature>
<dbReference type="GO" id="GO:0016020">
    <property type="term" value="C:membrane"/>
    <property type="evidence" value="ECO:0007669"/>
    <property type="project" value="UniProtKB-SubCell"/>
</dbReference>
<evidence type="ECO:0000313" key="8">
    <source>
        <dbReference type="Proteomes" id="UP000266841"/>
    </source>
</evidence>
<protein>
    <submittedName>
        <fullName evidence="7">Uncharacterized protein</fullName>
    </submittedName>
</protein>
<dbReference type="OrthoDB" id="5348404at2759"/>
<keyword evidence="4 6" id="KW-0472">Membrane</keyword>
<reference evidence="7 8" key="1">
    <citation type="journal article" date="2012" name="Genome Biol.">
        <title>Genome and low-iron response of an oceanic diatom adapted to chronic iron limitation.</title>
        <authorList>
            <person name="Lommer M."/>
            <person name="Specht M."/>
            <person name="Roy A.S."/>
            <person name="Kraemer L."/>
            <person name="Andreson R."/>
            <person name="Gutowska M.A."/>
            <person name="Wolf J."/>
            <person name="Bergner S.V."/>
            <person name="Schilhabel M.B."/>
            <person name="Klostermeier U.C."/>
            <person name="Beiko R.G."/>
            <person name="Rosenstiel P."/>
            <person name="Hippler M."/>
            <person name="Laroche J."/>
        </authorList>
    </citation>
    <scope>NUCLEOTIDE SEQUENCE [LARGE SCALE GENOMIC DNA]</scope>
    <source>
        <strain evidence="7 8">CCMP1005</strain>
    </source>
</reference>
<dbReference type="eggNOG" id="KOG2641">
    <property type="taxonomic scope" value="Eukaryota"/>
</dbReference>
<keyword evidence="8" id="KW-1185">Reference proteome</keyword>
<feature type="transmembrane region" description="Helical" evidence="6">
    <location>
        <begin position="601"/>
        <end position="621"/>
    </location>
</feature>
<dbReference type="PANTHER" id="PTHR23423">
    <property type="entry name" value="ORGANIC SOLUTE TRANSPORTER-RELATED"/>
    <property type="match status" value="1"/>
</dbReference>
<name>K0R6Z7_THAOC</name>
<accession>K0R6Z7</accession>
<dbReference type="Proteomes" id="UP000266841">
    <property type="component" value="Unassembled WGS sequence"/>
</dbReference>
<evidence type="ECO:0000256" key="6">
    <source>
        <dbReference type="SAM" id="Phobius"/>
    </source>
</evidence>
<evidence type="ECO:0000313" key="7">
    <source>
        <dbReference type="EMBL" id="EJK49153.1"/>
    </source>
</evidence>
<keyword evidence="2 6" id="KW-0812">Transmembrane</keyword>
<feature type="transmembrane region" description="Helical" evidence="6">
    <location>
        <begin position="641"/>
        <end position="660"/>
    </location>
</feature>
<evidence type="ECO:0000256" key="4">
    <source>
        <dbReference type="ARBA" id="ARBA00023136"/>
    </source>
</evidence>